<comment type="cofactor">
    <cofactor evidence="10">
        <name>Zn(2+)</name>
        <dbReference type="ChEBI" id="CHEBI:29105"/>
    </cofactor>
</comment>
<evidence type="ECO:0000256" key="2">
    <source>
        <dbReference type="ARBA" id="ARBA00022490"/>
    </source>
</evidence>
<accession>A0A6N7ES11</accession>
<feature type="binding site" evidence="10">
    <location>
        <position position="7"/>
    </location>
    <ligand>
        <name>Mg(2+)</name>
        <dbReference type="ChEBI" id="CHEBI:18420"/>
    </ligand>
</feature>
<comment type="similarity">
    <text evidence="7">Belongs to the gmhB family.</text>
</comment>
<comment type="subcellular location">
    <subcellularLocation>
        <location evidence="1 7">Cytoplasm</location>
    </subcellularLocation>
</comment>
<dbReference type="Proteomes" id="UP000471298">
    <property type="component" value="Unassembled WGS sequence"/>
</dbReference>
<dbReference type="Pfam" id="PF13242">
    <property type="entry name" value="Hydrolase_like"/>
    <property type="match status" value="1"/>
</dbReference>
<feature type="site" description="Stabilizes the phosphoryl group" evidence="9">
    <location>
        <position position="100"/>
    </location>
</feature>
<proteinExistence type="inferred from homology"/>
<dbReference type="FunCoup" id="A0A6N7ES11">
    <property type="interactions" value="203"/>
</dbReference>
<feature type="site" description="Stabilizes the phosphoryl group" evidence="9">
    <location>
        <position position="50"/>
    </location>
</feature>
<dbReference type="InterPro" id="IPR023214">
    <property type="entry name" value="HAD_sf"/>
</dbReference>
<feature type="site" description="Contributes to substrate recognition" evidence="9">
    <location>
        <position position="99"/>
    </location>
</feature>
<dbReference type="InterPro" id="IPR006439">
    <property type="entry name" value="HAD-SF_hydro_IA"/>
</dbReference>
<dbReference type="GO" id="GO:0005975">
    <property type="term" value="P:carbohydrate metabolic process"/>
    <property type="evidence" value="ECO:0007669"/>
    <property type="project" value="InterPro"/>
</dbReference>
<feature type="active site" description="Nucleophile" evidence="8">
    <location>
        <position position="7"/>
    </location>
</feature>
<dbReference type="PIRSF" id="PIRSF004682">
    <property type="entry name" value="GmhB"/>
    <property type="match status" value="1"/>
</dbReference>
<dbReference type="PANTHER" id="PTHR42891:SF1">
    <property type="entry name" value="D-GLYCERO-BETA-D-MANNO-HEPTOSE-1,7-BISPHOSPHATE 7-PHOSPHATASE"/>
    <property type="match status" value="1"/>
</dbReference>
<evidence type="ECO:0000313" key="12">
    <source>
        <dbReference type="Proteomes" id="UP000471298"/>
    </source>
</evidence>
<keyword evidence="3 10" id="KW-0479">Metal-binding</keyword>
<dbReference type="NCBIfam" id="TIGR01662">
    <property type="entry name" value="HAD-SF-IIIA"/>
    <property type="match status" value="1"/>
</dbReference>
<evidence type="ECO:0000313" key="11">
    <source>
        <dbReference type="EMBL" id="MPV85282.1"/>
    </source>
</evidence>
<dbReference type="SUPFAM" id="SSF56784">
    <property type="entry name" value="HAD-like"/>
    <property type="match status" value="1"/>
</dbReference>
<feature type="binding site" evidence="10">
    <location>
        <position position="89"/>
    </location>
    <ligand>
        <name>Zn(2+)</name>
        <dbReference type="ChEBI" id="CHEBI:29105"/>
    </ligand>
</feature>
<dbReference type="GO" id="GO:0046872">
    <property type="term" value="F:metal ion binding"/>
    <property type="evidence" value="ECO:0007669"/>
    <property type="project" value="UniProtKB-KW"/>
</dbReference>
<evidence type="ECO:0000256" key="1">
    <source>
        <dbReference type="ARBA" id="ARBA00004496"/>
    </source>
</evidence>
<evidence type="ECO:0000256" key="6">
    <source>
        <dbReference type="ARBA" id="ARBA00031828"/>
    </source>
</evidence>
<dbReference type="GO" id="GO:0016791">
    <property type="term" value="F:phosphatase activity"/>
    <property type="evidence" value="ECO:0007669"/>
    <property type="project" value="InterPro"/>
</dbReference>
<protein>
    <recommendedName>
        <fullName evidence="6 7">D,D-heptose 1,7-bisphosphate phosphatase</fullName>
        <ecNumber evidence="7">3.1.3.-</ecNumber>
    </recommendedName>
</protein>
<reference evidence="11 12" key="1">
    <citation type="submission" date="2019-10" db="EMBL/GenBank/DDBJ databases">
        <title>Cardiobacteriales fam. a chemoheterotrophic member of the order Cardiobacteriales, and proposal of Cardiobacteriales fam. nov.</title>
        <authorList>
            <person name="Wang C."/>
        </authorList>
    </citation>
    <scope>NUCLEOTIDE SEQUENCE [LARGE SCALE GENOMIC DNA]</scope>
    <source>
        <strain evidence="11 12">ML27</strain>
    </source>
</reference>
<name>A0A6N7ES11_9GAMM</name>
<dbReference type="EMBL" id="WHNW01000001">
    <property type="protein sequence ID" value="MPV85282.1"/>
    <property type="molecule type" value="Genomic_DNA"/>
</dbReference>
<feature type="binding site" evidence="10">
    <location>
        <position position="9"/>
    </location>
    <ligand>
        <name>Mg(2+)</name>
        <dbReference type="ChEBI" id="CHEBI:18420"/>
    </ligand>
</feature>
<keyword evidence="4 7" id="KW-0378">Hydrolase</keyword>
<feature type="binding site" evidence="10">
    <location>
        <position position="125"/>
    </location>
    <ligand>
        <name>Mg(2+)</name>
        <dbReference type="ChEBI" id="CHEBI:18420"/>
    </ligand>
</feature>
<evidence type="ECO:0000256" key="7">
    <source>
        <dbReference type="PIRNR" id="PIRNR004682"/>
    </source>
</evidence>
<dbReference type="EC" id="3.1.3.-" evidence="7"/>
<gene>
    <name evidence="11" type="ORF">GCU85_00860</name>
</gene>
<comment type="cofactor">
    <cofactor evidence="10">
        <name>Mg(2+)</name>
        <dbReference type="ChEBI" id="CHEBI:18420"/>
    </cofactor>
</comment>
<dbReference type="AlphaFoldDB" id="A0A6N7ES11"/>
<evidence type="ECO:0000256" key="10">
    <source>
        <dbReference type="PIRSR" id="PIRSR004682-4"/>
    </source>
</evidence>
<keyword evidence="10" id="KW-0460">Magnesium</keyword>
<organism evidence="11 12">
    <name type="scientific">Ostreibacterium oceani</name>
    <dbReference type="NCBI Taxonomy" id="2654998"/>
    <lineage>
        <taxon>Bacteria</taxon>
        <taxon>Pseudomonadati</taxon>
        <taxon>Pseudomonadota</taxon>
        <taxon>Gammaproteobacteria</taxon>
        <taxon>Cardiobacteriales</taxon>
        <taxon>Ostreibacteriaceae</taxon>
        <taxon>Ostreibacterium</taxon>
    </lineage>
</organism>
<evidence type="ECO:0000256" key="8">
    <source>
        <dbReference type="PIRSR" id="PIRSR004682-1"/>
    </source>
</evidence>
<keyword evidence="2 7" id="KW-0963">Cytoplasm</keyword>
<dbReference type="PANTHER" id="PTHR42891">
    <property type="entry name" value="D-GLYCERO-BETA-D-MANNO-HEPTOSE-1,7-BISPHOSPHATE 7-PHOSPHATASE"/>
    <property type="match status" value="1"/>
</dbReference>
<dbReference type="InterPro" id="IPR004446">
    <property type="entry name" value="Heptose_bisP_phosphatase"/>
</dbReference>
<dbReference type="InterPro" id="IPR006549">
    <property type="entry name" value="HAD-SF_hydro_IIIA"/>
</dbReference>
<comment type="caution">
    <text evidence="11">The sequence shown here is derived from an EMBL/GenBank/DDBJ whole genome shotgun (WGS) entry which is preliminary data.</text>
</comment>
<evidence type="ECO:0000256" key="4">
    <source>
        <dbReference type="ARBA" id="ARBA00022801"/>
    </source>
</evidence>
<keyword evidence="10" id="KW-0862">Zinc</keyword>
<keyword evidence="12" id="KW-1185">Reference proteome</keyword>
<dbReference type="RefSeq" id="WP_152808380.1">
    <property type="nucleotide sequence ID" value="NZ_WHNW01000001.1"/>
</dbReference>
<dbReference type="NCBIfam" id="TIGR01656">
    <property type="entry name" value="Histidinol-ppas"/>
    <property type="match status" value="1"/>
</dbReference>
<dbReference type="InterPro" id="IPR036412">
    <property type="entry name" value="HAD-like_sf"/>
</dbReference>
<dbReference type="InParanoid" id="A0A6N7ES11"/>
<keyword evidence="5 7" id="KW-0119">Carbohydrate metabolism</keyword>
<evidence type="ECO:0000256" key="9">
    <source>
        <dbReference type="PIRSR" id="PIRSR004682-3"/>
    </source>
</evidence>
<dbReference type="InterPro" id="IPR006543">
    <property type="entry name" value="Histidinol-phos"/>
</dbReference>
<dbReference type="NCBIfam" id="TIGR01549">
    <property type="entry name" value="HAD-SF-IA-v1"/>
    <property type="match status" value="1"/>
</dbReference>
<evidence type="ECO:0000256" key="5">
    <source>
        <dbReference type="ARBA" id="ARBA00023277"/>
    </source>
</evidence>
<sequence>MKLVILDRDGVINQDLGHYVTCPSAFVFNEGVVEAIALLKRHGYLVAIATNQAGIERGFYTHQTLAAIHHRMLQTIRQGGGDIDRIVYCPSYDDNHPWRKPNAGMLREILDGYGIQATHAVFIGDTVRDMQAGDCVDCQLIMVKTGKGLTEYPLLPTPLRDKVRLATHLLQACEWLVDRNAVD</sequence>
<dbReference type="Gene3D" id="3.40.50.1000">
    <property type="entry name" value="HAD superfamily/HAD-like"/>
    <property type="match status" value="1"/>
</dbReference>
<dbReference type="GO" id="GO:0005737">
    <property type="term" value="C:cytoplasm"/>
    <property type="evidence" value="ECO:0007669"/>
    <property type="project" value="UniProtKB-SubCell"/>
</dbReference>
<feature type="active site" description="Proton donor" evidence="8">
    <location>
        <position position="9"/>
    </location>
</feature>
<evidence type="ECO:0000256" key="3">
    <source>
        <dbReference type="ARBA" id="ARBA00022723"/>
    </source>
</evidence>